<evidence type="ECO:0000256" key="6">
    <source>
        <dbReference type="SAM" id="SignalP"/>
    </source>
</evidence>
<dbReference type="PROSITE" id="PS51935">
    <property type="entry name" value="NLPC_P60"/>
    <property type="match status" value="1"/>
</dbReference>
<keyword evidence="6" id="KW-0732">Signal</keyword>
<evidence type="ECO:0000313" key="8">
    <source>
        <dbReference type="EMBL" id="GLY88458.1"/>
    </source>
</evidence>
<accession>A0A9W6S7D2</accession>
<dbReference type="PANTHER" id="PTHR47359">
    <property type="entry name" value="PEPTIDOGLYCAN DL-ENDOPEPTIDASE CWLO"/>
    <property type="match status" value="1"/>
</dbReference>
<dbReference type="Pfam" id="PF00877">
    <property type="entry name" value="NLPC_P60"/>
    <property type="match status" value="1"/>
</dbReference>
<evidence type="ECO:0000256" key="1">
    <source>
        <dbReference type="ARBA" id="ARBA00007074"/>
    </source>
</evidence>
<dbReference type="Proteomes" id="UP001165074">
    <property type="component" value="Unassembled WGS sequence"/>
</dbReference>
<dbReference type="AlphaFoldDB" id="A0A9W6S7D2"/>
<dbReference type="InterPro" id="IPR000064">
    <property type="entry name" value="NLP_P60_dom"/>
</dbReference>
<dbReference type="GO" id="GO:0008234">
    <property type="term" value="F:cysteine-type peptidase activity"/>
    <property type="evidence" value="ECO:0007669"/>
    <property type="project" value="UniProtKB-KW"/>
</dbReference>
<keyword evidence="5" id="KW-0175">Coiled coil</keyword>
<dbReference type="PANTHER" id="PTHR47359:SF3">
    <property type="entry name" value="NLP_P60 DOMAIN-CONTAINING PROTEIN-RELATED"/>
    <property type="match status" value="1"/>
</dbReference>
<evidence type="ECO:0000259" key="7">
    <source>
        <dbReference type="PROSITE" id="PS51935"/>
    </source>
</evidence>
<feature type="signal peptide" evidence="6">
    <location>
        <begin position="1"/>
        <end position="34"/>
    </location>
</feature>
<name>A0A9W6S7D2_9ACTN</name>
<evidence type="ECO:0000256" key="4">
    <source>
        <dbReference type="ARBA" id="ARBA00022807"/>
    </source>
</evidence>
<feature type="chain" id="PRO_5040998732" evidence="6">
    <location>
        <begin position="35"/>
        <end position="410"/>
    </location>
</feature>
<dbReference type="Gene3D" id="3.90.1720.10">
    <property type="entry name" value="endopeptidase domain like (from Nostoc punctiforme)"/>
    <property type="match status" value="1"/>
</dbReference>
<keyword evidence="4" id="KW-0788">Thiol protease</keyword>
<dbReference type="RefSeq" id="WP_285578265.1">
    <property type="nucleotide sequence ID" value="NZ_BSTK01000010.1"/>
</dbReference>
<evidence type="ECO:0000256" key="5">
    <source>
        <dbReference type="SAM" id="Coils"/>
    </source>
</evidence>
<dbReference type="EMBL" id="BSTK01000010">
    <property type="protein sequence ID" value="GLY88458.1"/>
    <property type="molecule type" value="Genomic_DNA"/>
</dbReference>
<evidence type="ECO:0000256" key="3">
    <source>
        <dbReference type="ARBA" id="ARBA00022801"/>
    </source>
</evidence>
<evidence type="ECO:0000256" key="2">
    <source>
        <dbReference type="ARBA" id="ARBA00022670"/>
    </source>
</evidence>
<evidence type="ECO:0000313" key="9">
    <source>
        <dbReference type="Proteomes" id="UP001165074"/>
    </source>
</evidence>
<feature type="coiled-coil region" evidence="5">
    <location>
        <begin position="58"/>
        <end position="85"/>
    </location>
</feature>
<gene>
    <name evidence="8" type="ORF">Airi02_063870</name>
</gene>
<feature type="domain" description="NlpC/P60" evidence="7">
    <location>
        <begin position="273"/>
        <end position="410"/>
    </location>
</feature>
<comment type="caution">
    <text evidence="8">The sequence shown here is derived from an EMBL/GenBank/DDBJ whole genome shotgun (WGS) entry which is preliminary data.</text>
</comment>
<organism evidence="8 9">
    <name type="scientific">Actinoallomurus iriomotensis</name>
    <dbReference type="NCBI Taxonomy" id="478107"/>
    <lineage>
        <taxon>Bacteria</taxon>
        <taxon>Bacillati</taxon>
        <taxon>Actinomycetota</taxon>
        <taxon>Actinomycetes</taxon>
        <taxon>Streptosporangiales</taxon>
        <taxon>Thermomonosporaceae</taxon>
        <taxon>Actinoallomurus</taxon>
    </lineage>
</organism>
<dbReference type="InterPro" id="IPR038765">
    <property type="entry name" value="Papain-like_cys_pep_sf"/>
</dbReference>
<feature type="coiled-coil region" evidence="5">
    <location>
        <begin position="218"/>
        <end position="245"/>
    </location>
</feature>
<comment type="similarity">
    <text evidence="1">Belongs to the peptidase C40 family.</text>
</comment>
<dbReference type="InterPro" id="IPR051794">
    <property type="entry name" value="PG_Endopeptidase_C40"/>
</dbReference>
<protein>
    <submittedName>
        <fullName evidence="8">Hydrolase</fullName>
    </submittedName>
</protein>
<keyword evidence="9" id="KW-1185">Reference proteome</keyword>
<dbReference type="SUPFAM" id="SSF54001">
    <property type="entry name" value="Cysteine proteinases"/>
    <property type="match status" value="1"/>
</dbReference>
<reference evidence="8" key="1">
    <citation type="submission" date="2023-03" db="EMBL/GenBank/DDBJ databases">
        <title>Actinoallomurus iriomotensis NBRC 103684.</title>
        <authorList>
            <person name="Ichikawa N."/>
            <person name="Sato H."/>
            <person name="Tonouchi N."/>
        </authorList>
    </citation>
    <scope>NUCLEOTIDE SEQUENCE</scope>
    <source>
        <strain evidence="8">NBRC 103684</strain>
    </source>
</reference>
<sequence length="410" mass="44002">MAGSTRRRRRRRRRLGALSLTTLAVSALFTDPSAAIPSPGARDLARSRRQVHDRAADVGRINAELARANAELDDMNDQAELAVERFNGARARLDQAGRDYQAALARTARARDRLDQSRRDLAVFASKAYRTDDSIPSAAAVLGGRGGPQGFLERASFMQFLANRQHFAVEQEQATHTIADLFEKQSRRALGAQRDATRATAAARQVATAAVTRQRSSVQRIQRQKEGLVAALKRAQARTAELQRAHVAKAAGKSAAQTVPRNAREAARAVRGASLGAVAARAALRWIGTPYSWGGGNASGPTIGIAQGAHTVGFDCSGLVTYAWARAGVPLTHYATSQYNAGPHPTRDQLRPGDLVFFAHNPADPSTIHHVGIYIGGGQMVEAPFTGARVRISNAFRPDYAGATRPAGPR</sequence>
<proteinExistence type="inferred from homology"/>
<dbReference type="GO" id="GO:0006508">
    <property type="term" value="P:proteolysis"/>
    <property type="evidence" value="ECO:0007669"/>
    <property type="project" value="UniProtKB-KW"/>
</dbReference>
<keyword evidence="2" id="KW-0645">Protease</keyword>
<keyword evidence="3 8" id="KW-0378">Hydrolase</keyword>